<dbReference type="PANTHER" id="PTHR33169:SF25">
    <property type="entry name" value="DNA-BINDING PROTEIN YIZB-RELATED"/>
    <property type="match status" value="1"/>
</dbReference>
<dbReference type="Proteomes" id="UP000196877">
    <property type="component" value="Chromosome"/>
</dbReference>
<dbReference type="InterPro" id="IPR036390">
    <property type="entry name" value="WH_DNA-bd_sf"/>
</dbReference>
<feature type="domain" description="Transcription regulator PadR N-terminal" evidence="2">
    <location>
        <begin position="51"/>
        <end position="122"/>
    </location>
</feature>
<dbReference type="GO" id="GO:0003677">
    <property type="term" value="F:DNA binding"/>
    <property type="evidence" value="ECO:0007669"/>
    <property type="project" value="UniProtKB-KW"/>
</dbReference>
<evidence type="ECO:0000256" key="1">
    <source>
        <dbReference type="SAM" id="Phobius"/>
    </source>
</evidence>
<accession>A0ABM6LIU7</accession>
<dbReference type="InterPro" id="IPR005149">
    <property type="entry name" value="Tscrpt_reg_PadR_N"/>
</dbReference>
<reference evidence="3 4" key="1">
    <citation type="submission" date="2017-06" db="EMBL/GenBank/DDBJ databases">
        <title>Genome sequence of Bacillus sonorensis strain SRCM101395.</title>
        <authorList>
            <person name="Cho S.H."/>
        </authorList>
    </citation>
    <scope>NUCLEOTIDE SEQUENCE [LARGE SCALE GENOMIC DNA]</scope>
    <source>
        <strain evidence="3 4">SRCM101395</strain>
    </source>
</reference>
<sequence>MYYMTNNAILIAYHVIQGLLSIITLVLQDIERSEKDLSTTQMLKGILDGCLLAIIKNKEVYGYELAEKLESYGFHSFSEGTIYPLLMRMQKEELVTSTLKKSTAGPRRKYYSLTPKGEEELKMFMERWNYLQTNVNRVLHHESDTKHAKGDETVE</sequence>
<keyword evidence="3" id="KW-0238">DNA-binding</keyword>
<dbReference type="EMBL" id="CP021920">
    <property type="protein sequence ID" value="ASB89218.1"/>
    <property type="molecule type" value="Genomic_DNA"/>
</dbReference>
<dbReference type="PANTHER" id="PTHR33169">
    <property type="entry name" value="PADR-FAMILY TRANSCRIPTIONAL REGULATOR"/>
    <property type="match status" value="1"/>
</dbReference>
<gene>
    <name evidence="3" type="ORF">S101395_02711</name>
</gene>
<dbReference type="Pfam" id="PF03551">
    <property type="entry name" value="PadR"/>
    <property type="match status" value="1"/>
</dbReference>
<feature type="transmembrane region" description="Helical" evidence="1">
    <location>
        <begin position="6"/>
        <end position="27"/>
    </location>
</feature>
<keyword evidence="1" id="KW-0472">Membrane</keyword>
<keyword evidence="1" id="KW-0812">Transmembrane</keyword>
<protein>
    <submittedName>
        <fullName evidence="3">DNA-binding protein YizB</fullName>
    </submittedName>
</protein>
<dbReference type="InterPro" id="IPR052509">
    <property type="entry name" value="Metal_resp_DNA-bind_regulator"/>
</dbReference>
<dbReference type="InterPro" id="IPR036388">
    <property type="entry name" value="WH-like_DNA-bd_sf"/>
</dbReference>
<organism evidence="3 4">
    <name type="scientific">Bacillus sonorensis</name>
    <dbReference type="NCBI Taxonomy" id="119858"/>
    <lineage>
        <taxon>Bacteria</taxon>
        <taxon>Bacillati</taxon>
        <taxon>Bacillota</taxon>
        <taxon>Bacilli</taxon>
        <taxon>Bacillales</taxon>
        <taxon>Bacillaceae</taxon>
        <taxon>Bacillus</taxon>
    </lineage>
</organism>
<dbReference type="Gene3D" id="1.10.10.10">
    <property type="entry name" value="Winged helix-like DNA-binding domain superfamily/Winged helix DNA-binding domain"/>
    <property type="match status" value="1"/>
</dbReference>
<evidence type="ECO:0000313" key="3">
    <source>
        <dbReference type="EMBL" id="ASB89218.1"/>
    </source>
</evidence>
<proteinExistence type="predicted"/>
<keyword evidence="4" id="KW-1185">Reference proteome</keyword>
<evidence type="ECO:0000313" key="4">
    <source>
        <dbReference type="Proteomes" id="UP000196877"/>
    </source>
</evidence>
<dbReference type="SUPFAM" id="SSF46785">
    <property type="entry name" value="Winged helix' DNA-binding domain"/>
    <property type="match status" value="1"/>
</dbReference>
<keyword evidence="1" id="KW-1133">Transmembrane helix</keyword>
<name>A0ABM6LIU7_9BACI</name>
<evidence type="ECO:0000259" key="2">
    <source>
        <dbReference type="Pfam" id="PF03551"/>
    </source>
</evidence>